<gene>
    <name evidence="2" type="ORF">F971_00849</name>
</gene>
<sequence>MSESTNVTENNLSNSEKLVNEIQSVKLHLGNFIDSIGENNPQDVVISADMGRRRISDILKGFNNRKIPKYIAIIENNSHFFENDEFAEILWNEINSLRSKIFQRSNNKIDYIYDGVLTFVEKFENIKLSLISLQNANNLIEGELQSSINEVKEKIKDFDSVRLALEHRETSSIYLELHNKYNEEYESNNLYFYSVLGLSVFFTILSILITASFKSIDWILFVSSKVLILAVGITLCTLFLRRAAHAKKLKEQAYQTHVEINAFPIHVRSLKDEDKHELIKELALKYFGKELDQTQNDKIGDLMQDQLSAGTELIKASAELVKSVKPSGGNTDSGNDAVK</sequence>
<dbReference type="HOGENOM" id="CLU_820467_0_0_6"/>
<evidence type="ECO:0000313" key="3">
    <source>
        <dbReference type="Proteomes" id="UP000013049"/>
    </source>
</evidence>
<feature type="transmembrane region" description="Helical" evidence="1">
    <location>
        <begin position="190"/>
        <end position="212"/>
    </location>
</feature>
<dbReference type="EMBL" id="APPC01000012">
    <property type="protein sequence ID" value="ENU93591.1"/>
    <property type="molecule type" value="Genomic_DNA"/>
</dbReference>
<dbReference type="AlphaFoldDB" id="N8V1A0"/>
<keyword evidence="1" id="KW-0472">Membrane</keyword>
<proteinExistence type="predicted"/>
<dbReference type="RefSeq" id="WP_004775548.1">
    <property type="nucleotide sequence ID" value="NZ_KB849367.1"/>
</dbReference>
<accession>N8V1A0</accession>
<reference evidence="2 3" key="1">
    <citation type="submission" date="2013-02" db="EMBL/GenBank/DDBJ databases">
        <title>The Genome Sequence of Acinetobacter sp. NIPH 758.</title>
        <authorList>
            <consortium name="The Broad Institute Genome Sequencing Platform"/>
            <consortium name="The Broad Institute Genome Sequencing Center for Infectious Disease"/>
            <person name="Cerqueira G."/>
            <person name="Feldgarden M."/>
            <person name="Courvalin P."/>
            <person name="Perichon B."/>
            <person name="Grillot-Courvalin C."/>
            <person name="Clermont D."/>
            <person name="Rocha E."/>
            <person name="Yoon E.-J."/>
            <person name="Nemec A."/>
            <person name="Walker B."/>
            <person name="Young S.K."/>
            <person name="Zeng Q."/>
            <person name="Gargeya S."/>
            <person name="Fitzgerald M."/>
            <person name="Haas B."/>
            <person name="Abouelleil A."/>
            <person name="Alvarado L."/>
            <person name="Arachchi H.M."/>
            <person name="Berlin A.M."/>
            <person name="Chapman S.B."/>
            <person name="Dewar J."/>
            <person name="Goldberg J."/>
            <person name="Griggs A."/>
            <person name="Gujja S."/>
            <person name="Hansen M."/>
            <person name="Howarth C."/>
            <person name="Imamovic A."/>
            <person name="Larimer J."/>
            <person name="McCowan C."/>
            <person name="Murphy C."/>
            <person name="Neiman D."/>
            <person name="Pearson M."/>
            <person name="Priest M."/>
            <person name="Roberts A."/>
            <person name="Saif S."/>
            <person name="Shea T."/>
            <person name="Sisk P."/>
            <person name="Sykes S."/>
            <person name="Wortman J."/>
            <person name="Nusbaum C."/>
            <person name="Birren B."/>
        </authorList>
    </citation>
    <scope>NUCLEOTIDE SEQUENCE [LARGE SCALE GENOMIC DNA]</scope>
    <source>
        <strain evidence="2 3">NIPH 758</strain>
    </source>
</reference>
<feature type="transmembrane region" description="Helical" evidence="1">
    <location>
        <begin position="218"/>
        <end position="240"/>
    </location>
</feature>
<organism evidence="2 3">
    <name type="scientific">Acinetobacter vivianii</name>
    <dbReference type="NCBI Taxonomy" id="1776742"/>
    <lineage>
        <taxon>Bacteria</taxon>
        <taxon>Pseudomonadati</taxon>
        <taxon>Pseudomonadota</taxon>
        <taxon>Gammaproteobacteria</taxon>
        <taxon>Moraxellales</taxon>
        <taxon>Moraxellaceae</taxon>
        <taxon>Acinetobacter</taxon>
    </lineage>
</organism>
<dbReference type="eggNOG" id="ENOG50345HV">
    <property type="taxonomic scope" value="Bacteria"/>
</dbReference>
<keyword evidence="1" id="KW-0812">Transmembrane</keyword>
<protein>
    <submittedName>
        <fullName evidence="2">Uncharacterized protein</fullName>
    </submittedName>
</protein>
<keyword evidence="1" id="KW-1133">Transmembrane helix</keyword>
<evidence type="ECO:0000256" key="1">
    <source>
        <dbReference type="SAM" id="Phobius"/>
    </source>
</evidence>
<dbReference type="PATRIC" id="fig|1217712.3.peg.812"/>
<name>N8V1A0_9GAMM</name>
<evidence type="ECO:0000313" key="2">
    <source>
        <dbReference type="EMBL" id="ENU93591.1"/>
    </source>
</evidence>
<comment type="caution">
    <text evidence="2">The sequence shown here is derived from an EMBL/GenBank/DDBJ whole genome shotgun (WGS) entry which is preliminary data.</text>
</comment>
<dbReference type="Proteomes" id="UP000013049">
    <property type="component" value="Unassembled WGS sequence"/>
</dbReference>